<accession>A0A0G3G8N4</accession>
<dbReference type="InterPro" id="IPR000160">
    <property type="entry name" value="GGDEF_dom"/>
</dbReference>
<reference evidence="4 5" key="1">
    <citation type="submission" date="2015-04" db="EMBL/GenBank/DDBJ databases">
        <title>Complete Sequence for the Genome of the Thioalkalivibrio versutus D301.</title>
        <authorList>
            <person name="Mu T."/>
            <person name="Zhou J."/>
            <person name="Xu X."/>
        </authorList>
    </citation>
    <scope>NUCLEOTIDE SEQUENCE [LARGE SCALE GENOMIC DNA]</scope>
    <source>
        <strain evidence="4 5">D301</strain>
    </source>
</reference>
<dbReference type="SMART" id="SM00267">
    <property type="entry name" value="GGDEF"/>
    <property type="match status" value="1"/>
</dbReference>
<dbReference type="Proteomes" id="UP000064201">
    <property type="component" value="Chromosome"/>
</dbReference>
<dbReference type="FunFam" id="3.30.70.270:FF:000001">
    <property type="entry name" value="Diguanylate cyclase domain protein"/>
    <property type="match status" value="1"/>
</dbReference>
<gene>
    <name evidence="4" type="ORF">TVD_07170</name>
</gene>
<evidence type="ECO:0000256" key="2">
    <source>
        <dbReference type="ARBA" id="ARBA00012528"/>
    </source>
</evidence>
<dbReference type="AlphaFoldDB" id="A0A0G3G8N4"/>
<keyword evidence="5" id="KW-1185">Reference proteome</keyword>
<dbReference type="EC" id="2.7.7.65" evidence="2"/>
<dbReference type="InterPro" id="IPR043128">
    <property type="entry name" value="Rev_trsase/Diguanyl_cyclase"/>
</dbReference>
<organism evidence="4 5">
    <name type="scientific">Thioalkalivibrio versutus</name>
    <dbReference type="NCBI Taxonomy" id="106634"/>
    <lineage>
        <taxon>Bacteria</taxon>
        <taxon>Pseudomonadati</taxon>
        <taxon>Pseudomonadota</taxon>
        <taxon>Gammaproteobacteria</taxon>
        <taxon>Chromatiales</taxon>
        <taxon>Ectothiorhodospiraceae</taxon>
        <taxon>Thioalkalivibrio</taxon>
    </lineage>
</organism>
<dbReference type="CDD" id="cd01949">
    <property type="entry name" value="GGDEF"/>
    <property type="match status" value="1"/>
</dbReference>
<dbReference type="InterPro" id="IPR029787">
    <property type="entry name" value="Nucleotide_cyclase"/>
</dbReference>
<dbReference type="GO" id="GO:0052621">
    <property type="term" value="F:diguanylate cyclase activity"/>
    <property type="evidence" value="ECO:0007669"/>
    <property type="project" value="UniProtKB-EC"/>
</dbReference>
<dbReference type="GO" id="GO:1902201">
    <property type="term" value="P:negative regulation of bacterial-type flagellum-dependent cell motility"/>
    <property type="evidence" value="ECO:0007669"/>
    <property type="project" value="TreeGrafter"/>
</dbReference>
<dbReference type="EMBL" id="CP011367">
    <property type="protein sequence ID" value="AKJ95156.1"/>
    <property type="molecule type" value="Genomic_DNA"/>
</dbReference>
<dbReference type="RefSeq" id="WP_018169854.1">
    <property type="nucleotide sequence ID" value="NZ_CP011367.1"/>
</dbReference>
<dbReference type="GO" id="GO:0005886">
    <property type="term" value="C:plasma membrane"/>
    <property type="evidence" value="ECO:0007669"/>
    <property type="project" value="TreeGrafter"/>
</dbReference>
<evidence type="ECO:0000256" key="1">
    <source>
        <dbReference type="ARBA" id="ARBA00001946"/>
    </source>
</evidence>
<evidence type="ECO:0000313" key="5">
    <source>
        <dbReference type="Proteomes" id="UP000064201"/>
    </source>
</evidence>
<dbReference type="OrthoDB" id="9812260at2"/>
<dbReference type="PANTHER" id="PTHR45138:SF9">
    <property type="entry name" value="DIGUANYLATE CYCLASE DGCM-RELATED"/>
    <property type="match status" value="1"/>
</dbReference>
<dbReference type="GO" id="GO:0043709">
    <property type="term" value="P:cell adhesion involved in single-species biofilm formation"/>
    <property type="evidence" value="ECO:0007669"/>
    <property type="project" value="TreeGrafter"/>
</dbReference>
<proteinExistence type="predicted"/>
<sequence length="268" mass="29870">MERLADFSLFEQEKSVMQRSEQMLEALDAVGDGVKVLAKAYSESYRAQRRMMRMSDRMQADLQEANRQLREQAEHLAQLNNALSDEVRERERLTAELERLALEDALTGLFSRRRVIDCVEGMADSVGEESRSLTVMMLDLDDFKALNDTHGHAAGDFALESFADILRGELGAEQYAGRMGGEEFLVVAADLDSEAAVALAERIRSSVENASLHWKDEPLALAVSIGLVITTNPWPDAGELVALADDLLYRAKNEGRNRVIVQMHGERG</sequence>
<comment type="catalytic activity">
    <reaction evidence="3">
        <text>2 GTP = 3',3'-c-di-GMP + 2 diphosphate</text>
        <dbReference type="Rhea" id="RHEA:24898"/>
        <dbReference type="ChEBI" id="CHEBI:33019"/>
        <dbReference type="ChEBI" id="CHEBI:37565"/>
        <dbReference type="ChEBI" id="CHEBI:58805"/>
        <dbReference type="EC" id="2.7.7.65"/>
    </reaction>
</comment>
<dbReference type="KEGG" id="tvr:TVD_07170"/>
<evidence type="ECO:0000256" key="3">
    <source>
        <dbReference type="ARBA" id="ARBA00034247"/>
    </source>
</evidence>
<comment type="cofactor">
    <cofactor evidence="1">
        <name>Mg(2+)</name>
        <dbReference type="ChEBI" id="CHEBI:18420"/>
    </cofactor>
</comment>
<dbReference type="InterPro" id="IPR050469">
    <property type="entry name" value="Diguanylate_Cyclase"/>
</dbReference>
<dbReference type="NCBIfam" id="TIGR00254">
    <property type="entry name" value="GGDEF"/>
    <property type="match status" value="1"/>
</dbReference>
<dbReference type="Gene3D" id="3.30.70.270">
    <property type="match status" value="1"/>
</dbReference>
<dbReference type="PANTHER" id="PTHR45138">
    <property type="entry name" value="REGULATORY COMPONENTS OF SENSORY TRANSDUCTION SYSTEM"/>
    <property type="match status" value="1"/>
</dbReference>
<dbReference type="Pfam" id="PF00990">
    <property type="entry name" value="GGDEF"/>
    <property type="match status" value="1"/>
</dbReference>
<protein>
    <recommendedName>
        <fullName evidence="2">diguanylate cyclase</fullName>
        <ecNumber evidence="2">2.7.7.65</ecNumber>
    </recommendedName>
</protein>
<dbReference type="STRING" id="106634.TVD_07170"/>
<dbReference type="PATRIC" id="fig|106634.4.peg.1465"/>
<name>A0A0G3G8N4_9GAMM</name>
<evidence type="ECO:0000313" key="4">
    <source>
        <dbReference type="EMBL" id="AKJ95156.1"/>
    </source>
</evidence>
<dbReference type="SUPFAM" id="SSF55073">
    <property type="entry name" value="Nucleotide cyclase"/>
    <property type="match status" value="1"/>
</dbReference>
<dbReference type="PROSITE" id="PS50887">
    <property type="entry name" value="GGDEF"/>
    <property type="match status" value="1"/>
</dbReference>